<reference evidence="1 2" key="1">
    <citation type="submission" date="2023-02" db="EMBL/GenBank/DDBJ databases">
        <title>Entomopathogenic bacteria.</title>
        <authorList>
            <person name="Machado R.A."/>
        </authorList>
    </citation>
    <scope>NUCLEOTIDE SEQUENCE [LARGE SCALE GENOMIC DNA]</scope>
    <source>
        <strain evidence="1 2">XENO-2</strain>
    </source>
</reference>
<gene>
    <name evidence="1" type="ORF">PSI14_17065</name>
</gene>
<dbReference type="Pfam" id="PF03245">
    <property type="entry name" value="Phage_lysis"/>
    <property type="match status" value="1"/>
</dbReference>
<sequence length="81" mass="8946">MTQLKDTITYQNTHIEMLHEMDTKHTQELAHAKTEIDTLWADVATGRRKMRIKAVCPSVPKTVASVGVVNATPVELTGETG</sequence>
<accession>A0ABT5LVN3</accession>
<evidence type="ECO:0000313" key="2">
    <source>
        <dbReference type="Proteomes" id="UP001220225"/>
    </source>
</evidence>
<evidence type="ECO:0000313" key="1">
    <source>
        <dbReference type="EMBL" id="MDC9598500.1"/>
    </source>
</evidence>
<dbReference type="InterPro" id="IPR004929">
    <property type="entry name" value="I-spanin"/>
</dbReference>
<proteinExistence type="predicted"/>
<keyword evidence="2" id="KW-1185">Reference proteome</keyword>
<protein>
    <submittedName>
        <fullName evidence="1">Lysis protein</fullName>
    </submittedName>
</protein>
<comment type="caution">
    <text evidence="1">The sequence shown here is derived from an EMBL/GenBank/DDBJ whole genome shotgun (WGS) entry which is preliminary data.</text>
</comment>
<dbReference type="EMBL" id="JAQRFN010000031">
    <property type="protein sequence ID" value="MDC9598500.1"/>
    <property type="molecule type" value="Genomic_DNA"/>
</dbReference>
<name>A0ABT5LVN3_9GAMM</name>
<organism evidence="1 2">
    <name type="scientific">Xenorhabdus anantnagensis</name>
    <dbReference type="NCBI Taxonomy" id="3025875"/>
    <lineage>
        <taxon>Bacteria</taxon>
        <taxon>Pseudomonadati</taxon>
        <taxon>Pseudomonadota</taxon>
        <taxon>Gammaproteobacteria</taxon>
        <taxon>Enterobacterales</taxon>
        <taxon>Morganellaceae</taxon>
        <taxon>Xenorhabdus</taxon>
    </lineage>
</organism>
<dbReference type="Proteomes" id="UP001220225">
    <property type="component" value="Unassembled WGS sequence"/>
</dbReference>